<protein>
    <submittedName>
        <fullName evidence="1">Uncharacterized protein</fullName>
    </submittedName>
</protein>
<name>A0A7X6BEK8_9SPHN</name>
<accession>A0A7X6BEK8</accession>
<proteinExistence type="predicted"/>
<dbReference type="Proteomes" id="UP000531251">
    <property type="component" value="Unassembled WGS sequence"/>
</dbReference>
<sequence>MPSTQVNIGAGRFHEAEANGVTYLRNPVKWKTKDAFAG</sequence>
<evidence type="ECO:0000313" key="2">
    <source>
        <dbReference type="Proteomes" id="UP000531251"/>
    </source>
</evidence>
<gene>
    <name evidence="1" type="ORF">GGR89_004129</name>
</gene>
<dbReference type="EMBL" id="JAATJB010000021">
    <property type="protein sequence ID" value="NJB99783.1"/>
    <property type="molecule type" value="Genomic_DNA"/>
</dbReference>
<comment type="caution">
    <text evidence="1">The sequence shown here is derived from an EMBL/GenBank/DDBJ whole genome shotgun (WGS) entry which is preliminary data.</text>
</comment>
<evidence type="ECO:0000313" key="1">
    <source>
        <dbReference type="EMBL" id="NJB99783.1"/>
    </source>
</evidence>
<keyword evidence="2" id="KW-1185">Reference proteome</keyword>
<dbReference type="AlphaFoldDB" id="A0A7X6BEK8"/>
<organism evidence="1 2">
    <name type="scientific">Sphingomonas trueperi</name>
    <dbReference type="NCBI Taxonomy" id="53317"/>
    <lineage>
        <taxon>Bacteria</taxon>
        <taxon>Pseudomonadati</taxon>
        <taxon>Pseudomonadota</taxon>
        <taxon>Alphaproteobacteria</taxon>
        <taxon>Sphingomonadales</taxon>
        <taxon>Sphingomonadaceae</taxon>
        <taxon>Sphingomonas</taxon>
    </lineage>
</organism>
<reference evidence="1 2" key="1">
    <citation type="submission" date="2020-03" db="EMBL/GenBank/DDBJ databases">
        <title>Genomic Encyclopedia of Type Strains, Phase IV (KMG-IV): sequencing the most valuable type-strain genomes for metagenomic binning, comparative biology and taxonomic classification.</title>
        <authorList>
            <person name="Goeker M."/>
        </authorList>
    </citation>
    <scope>NUCLEOTIDE SEQUENCE [LARGE SCALE GENOMIC DNA]</scope>
    <source>
        <strain evidence="1 2">DSM 7225</strain>
    </source>
</reference>